<accession>A0A0L8GBQ7</accession>
<keyword evidence="1" id="KW-0472">Membrane</keyword>
<gene>
    <name evidence="2" type="ORF">OCBIM_22036146mg</name>
</gene>
<sequence>MTQTYSYDMDWLTSQYHDLHRTTCLVIVKIFIQYVLLPLHVILLNMCPVNNKNTLHCLPCLVMRCLVMFELQCML</sequence>
<name>A0A0L8GBQ7_OCTBM</name>
<dbReference type="AlphaFoldDB" id="A0A0L8GBQ7"/>
<proteinExistence type="predicted"/>
<keyword evidence="1" id="KW-1133">Transmembrane helix</keyword>
<organism evidence="2">
    <name type="scientific">Octopus bimaculoides</name>
    <name type="common">California two-spotted octopus</name>
    <dbReference type="NCBI Taxonomy" id="37653"/>
    <lineage>
        <taxon>Eukaryota</taxon>
        <taxon>Metazoa</taxon>
        <taxon>Spiralia</taxon>
        <taxon>Lophotrochozoa</taxon>
        <taxon>Mollusca</taxon>
        <taxon>Cephalopoda</taxon>
        <taxon>Coleoidea</taxon>
        <taxon>Octopodiformes</taxon>
        <taxon>Octopoda</taxon>
        <taxon>Incirrata</taxon>
        <taxon>Octopodidae</taxon>
        <taxon>Octopus</taxon>
    </lineage>
</organism>
<evidence type="ECO:0000256" key="1">
    <source>
        <dbReference type="SAM" id="Phobius"/>
    </source>
</evidence>
<reference evidence="2" key="1">
    <citation type="submission" date="2015-07" db="EMBL/GenBank/DDBJ databases">
        <title>MeaNS - Measles Nucleotide Surveillance Program.</title>
        <authorList>
            <person name="Tran T."/>
            <person name="Druce J."/>
        </authorList>
    </citation>
    <scope>NUCLEOTIDE SEQUENCE</scope>
    <source>
        <strain evidence="2">UCB-OBI-ISO-001</strain>
        <tissue evidence="2">Gonad</tissue>
    </source>
</reference>
<keyword evidence="1" id="KW-0812">Transmembrane</keyword>
<evidence type="ECO:0000313" key="2">
    <source>
        <dbReference type="EMBL" id="KOF74477.1"/>
    </source>
</evidence>
<protein>
    <submittedName>
        <fullName evidence="2">Uncharacterized protein</fullName>
    </submittedName>
</protein>
<feature type="transmembrane region" description="Helical" evidence="1">
    <location>
        <begin position="20"/>
        <end position="44"/>
    </location>
</feature>
<dbReference type="EMBL" id="KQ422658">
    <property type="protein sequence ID" value="KOF74477.1"/>
    <property type="molecule type" value="Genomic_DNA"/>
</dbReference>